<proteinExistence type="predicted"/>
<accession>A0AAU7CDM7</accession>
<keyword evidence="1" id="KW-0472">Membrane</keyword>
<sequence>MSKRPGGISRAITRFIENPFTNLVKGIVLFLIGLSDASRTFADDLKHKQLRVGHGLIIIGIFSILGALPHLIDGLEAGRRYFEFRNRISRLNSNPGGEAEDRSEDLNP</sequence>
<feature type="transmembrane region" description="Helical" evidence="1">
    <location>
        <begin position="52"/>
        <end position="72"/>
    </location>
</feature>
<keyword evidence="1" id="KW-1133">Transmembrane helix</keyword>
<evidence type="ECO:0000256" key="1">
    <source>
        <dbReference type="SAM" id="Phobius"/>
    </source>
</evidence>
<dbReference type="RefSeq" id="WP_406695547.1">
    <property type="nucleotide sequence ID" value="NZ_CP155447.1"/>
</dbReference>
<dbReference type="AlphaFoldDB" id="A0AAU7CDM7"/>
<evidence type="ECO:0000313" key="2">
    <source>
        <dbReference type="EMBL" id="XBH02806.1"/>
    </source>
</evidence>
<name>A0AAU7CDM7_9BACT</name>
<reference evidence="2" key="1">
    <citation type="submission" date="2024-05" db="EMBL/GenBank/DDBJ databases">
        <title>Planctomycetes of the genus Singulisphaera possess chitinolytic capabilities.</title>
        <authorList>
            <person name="Ivanova A."/>
        </authorList>
    </citation>
    <scope>NUCLEOTIDE SEQUENCE</scope>
    <source>
        <strain evidence="2">Ch08T</strain>
    </source>
</reference>
<gene>
    <name evidence="2" type="ORF">V5E97_31485</name>
</gene>
<organism evidence="2">
    <name type="scientific">Singulisphaera sp. Ch08</name>
    <dbReference type="NCBI Taxonomy" id="3120278"/>
    <lineage>
        <taxon>Bacteria</taxon>
        <taxon>Pseudomonadati</taxon>
        <taxon>Planctomycetota</taxon>
        <taxon>Planctomycetia</taxon>
        <taxon>Isosphaerales</taxon>
        <taxon>Isosphaeraceae</taxon>
        <taxon>Singulisphaera</taxon>
    </lineage>
</organism>
<dbReference type="EMBL" id="CP155447">
    <property type="protein sequence ID" value="XBH02806.1"/>
    <property type="molecule type" value="Genomic_DNA"/>
</dbReference>
<keyword evidence="1" id="KW-0812">Transmembrane</keyword>
<protein>
    <submittedName>
        <fullName evidence="2">Uncharacterized protein</fullName>
    </submittedName>
</protein>